<dbReference type="Proteomes" id="UP000724874">
    <property type="component" value="Unassembled WGS sequence"/>
</dbReference>
<keyword evidence="3 5" id="KW-1133">Transmembrane helix</keyword>
<gene>
    <name evidence="6" type="ORF">CPB84DRAFT_1673410</name>
</gene>
<evidence type="ECO:0008006" key="8">
    <source>
        <dbReference type="Google" id="ProtNLM"/>
    </source>
</evidence>
<keyword evidence="7" id="KW-1185">Reference proteome</keyword>
<sequence length="168" mass="18386">MLLKGAKIAALLGSGVLAGGNFYISAFAIPALLSPYKAANDAQQNKAVLPAKTLQTQWKYVYNTGKLFFPFLALKTSIVYLFLAAHDSPDSSKLYALAAVSTISIVPYTFALMMGNIKKIEAEVKEDDPEDVTRLRKEIVKWNRFNFGRAALIFTGFALGTWAVVDSL</sequence>
<dbReference type="PANTHER" id="PTHR35042:SF1">
    <property type="entry name" value="DUF1772-DOMAIN-CONTAINING PROTEIN"/>
    <property type="match status" value="1"/>
</dbReference>
<feature type="transmembrane region" description="Helical" evidence="5">
    <location>
        <begin position="20"/>
        <end position="39"/>
    </location>
</feature>
<evidence type="ECO:0000313" key="7">
    <source>
        <dbReference type="Proteomes" id="UP000724874"/>
    </source>
</evidence>
<evidence type="ECO:0000256" key="2">
    <source>
        <dbReference type="ARBA" id="ARBA00022692"/>
    </source>
</evidence>
<reference evidence="6" key="1">
    <citation type="submission" date="2020-11" db="EMBL/GenBank/DDBJ databases">
        <authorList>
            <consortium name="DOE Joint Genome Institute"/>
            <person name="Ahrendt S."/>
            <person name="Riley R."/>
            <person name="Andreopoulos W."/>
            <person name="LaButti K."/>
            <person name="Pangilinan J."/>
            <person name="Ruiz-duenas F.J."/>
            <person name="Barrasa J.M."/>
            <person name="Sanchez-Garcia M."/>
            <person name="Camarero S."/>
            <person name="Miyauchi S."/>
            <person name="Serrano A."/>
            <person name="Linde D."/>
            <person name="Babiker R."/>
            <person name="Drula E."/>
            <person name="Ayuso-Fernandez I."/>
            <person name="Pacheco R."/>
            <person name="Padilla G."/>
            <person name="Ferreira P."/>
            <person name="Barriuso J."/>
            <person name="Kellner H."/>
            <person name="Castanera R."/>
            <person name="Alfaro M."/>
            <person name="Ramirez L."/>
            <person name="Pisabarro A.G."/>
            <person name="Kuo A."/>
            <person name="Tritt A."/>
            <person name="Lipzen A."/>
            <person name="He G."/>
            <person name="Yan M."/>
            <person name="Ng V."/>
            <person name="Cullen D."/>
            <person name="Martin F."/>
            <person name="Rosso M.-N."/>
            <person name="Henrissat B."/>
            <person name="Hibbett D."/>
            <person name="Martinez A.T."/>
            <person name="Grigoriev I.V."/>
        </authorList>
    </citation>
    <scope>NUCLEOTIDE SEQUENCE</scope>
    <source>
        <strain evidence="6">AH 44721</strain>
    </source>
</reference>
<keyword evidence="4 5" id="KW-0472">Membrane</keyword>
<evidence type="ECO:0000256" key="3">
    <source>
        <dbReference type="ARBA" id="ARBA00022989"/>
    </source>
</evidence>
<proteinExistence type="predicted"/>
<feature type="transmembrane region" description="Helical" evidence="5">
    <location>
        <begin position="146"/>
        <end position="165"/>
    </location>
</feature>
<evidence type="ECO:0000256" key="1">
    <source>
        <dbReference type="ARBA" id="ARBA00004141"/>
    </source>
</evidence>
<dbReference type="OrthoDB" id="2585651at2759"/>
<feature type="transmembrane region" description="Helical" evidence="5">
    <location>
        <begin position="95"/>
        <end position="115"/>
    </location>
</feature>
<dbReference type="PANTHER" id="PTHR35042">
    <property type="entry name" value="ANTHRONE OXYGENASE ENCC"/>
    <property type="match status" value="1"/>
</dbReference>
<dbReference type="EMBL" id="JADNYJ010000008">
    <property type="protein sequence ID" value="KAF8909790.1"/>
    <property type="molecule type" value="Genomic_DNA"/>
</dbReference>
<dbReference type="InterPro" id="IPR013901">
    <property type="entry name" value="Anthrone_oxy"/>
</dbReference>
<evidence type="ECO:0000313" key="6">
    <source>
        <dbReference type="EMBL" id="KAF8909790.1"/>
    </source>
</evidence>
<protein>
    <recommendedName>
        <fullName evidence="8">DUF1772-domain-containing protein</fullName>
    </recommendedName>
</protein>
<accession>A0A9P5TSY7</accession>
<dbReference type="GO" id="GO:0016020">
    <property type="term" value="C:membrane"/>
    <property type="evidence" value="ECO:0007669"/>
    <property type="project" value="UniProtKB-SubCell"/>
</dbReference>
<dbReference type="Pfam" id="PF08592">
    <property type="entry name" value="Anthrone_oxy"/>
    <property type="match status" value="1"/>
</dbReference>
<organism evidence="6 7">
    <name type="scientific">Gymnopilus junonius</name>
    <name type="common">Spectacular rustgill mushroom</name>
    <name type="synonym">Gymnopilus spectabilis subsp. junonius</name>
    <dbReference type="NCBI Taxonomy" id="109634"/>
    <lineage>
        <taxon>Eukaryota</taxon>
        <taxon>Fungi</taxon>
        <taxon>Dikarya</taxon>
        <taxon>Basidiomycota</taxon>
        <taxon>Agaricomycotina</taxon>
        <taxon>Agaricomycetes</taxon>
        <taxon>Agaricomycetidae</taxon>
        <taxon>Agaricales</taxon>
        <taxon>Agaricineae</taxon>
        <taxon>Hymenogastraceae</taxon>
        <taxon>Gymnopilus</taxon>
    </lineage>
</organism>
<feature type="transmembrane region" description="Helical" evidence="5">
    <location>
        <begin position="60"/>
        <end position="83"/>
    </location>
</feature>
<keyword evidence="2 5" id="KW-0812">Transmembrane</keyword>
<comment type="subcellular location">
    <subcellularLocation>
        <location evidence="1">Membrane</location>
        <topology evidence="1">Multi-pass membrane protein</topology>
    </subcellularLocation>
</comment>
<evidence type="ECO:0000256" key="4">
    <source>
        <dbReference type="ARBA" id="ARBA00023136"/>
    </source>
</evidence>
<comment type="caution">
    <text evidence="6">The sequence shown here is derived from an EMBL/GenBank/DDBJ whole genome shotgun (WGS) entry which is preliminary data.</text>
</comment>
<evidence type="ECO:0000256" key="5">
    <source>
        <dbReference type="SAM" id="Phobius"/>
    </source>
</evidence>
<name>A0A9P5TSY7_GYMJU</name>
<dbReference type="AlphaFoldDB" id="A0A9P5TSY7"/>